<evidence type="ECO:0000313" key="1">
    <source>
        <dbReference type="Proteomes" id="UP000035642"/>
    </source>
</evidence>
<protein>
    <submittedName>
        <fullName evidence="2">Uncharacterized protein</fullName>
    </submittedName>
</protein>
<dbReference type="Proteomes" id="UP000035642">
    <property type="component" value="Unassembled WGS sequence"/>
</dbReference>
<organism evidence="1 2">
    <name type="scientific">Angiostrongylus cantonensis</name>
    <name type="common">Rat lungworm</name>
    <dbReference type="NCBI Taxonomy" id="6313"/>
    <lineage>
        <taxon>Eukaryota</taxon>
        <taxon>Metazoa</taxon>
        <taxon>Ecdysozoa</taxon>
        <taxon>Nematoda</taxon>
        <taxon>Chromadorea</taxon>
        <taxon>Rhabditida</taxon>
        <taxon>Rhabditina</taxon>
        <taxon>Rhabditomorpha</taxon>
        <taxon>Strongyloidea</taxon>
        <taxon>Metastrongylidae</taxon>
        <taxon>Angiostrongylus</taxon>
    </lineage>
</organism>
<evidence type="ECO:0000313" key="2">
    <source>
        <dbReference type="WBParaSite" id="ACAC_0000548801-mRNA-1"/>
    </source>
</evidence>
<name>A0A0K0D5Z3_ANGCA</name>
<sequence length="80" mass="9030">MFSGEDSHYAICHPTFSFVGSPRNLTIRPLSNIDTDTEAAEFEHDRWRNHVSISAPMYYDVIVSDSFSLQKSLPVPPTCP</sequence>
<dbReference type="AlphaFoldDB" id="A0A0K0D5Z3"/>
<reference evidence="1" key="1">
    <citation type="submission" date="2012-09" db="EMBL/GenBank/DDBJ databases">
        <authorList>
            <person name="Martin A.A."/>
        </authorList>
    </citation>
    <scope>NUCLEOTIDE SEQUENCE</scope>
</reference>
<proteinExistence type="predicted"/>
<accession>A0A0K0D5Z3</accession>
<keyword evidence="1" id="KW-1185">Reference proteome</keyword>
<reference evidence="2" key="2">
    <citation type="submission" date="2017-02" db="UniProtKB">
        <authorList>
            <consortium name="WormBaseParasite"/>
        </authorList>
    </citation>
    <scope>IDENTIFICATION</scope>
</reference>
<dbReference type="WBParaSite" id="ACAC_0000548801-mRNA-1">
    <property type="protein sequence ID" value="ACAC_0000548801-mRNA-1"/>
    <property type="gene ID" value="ACAC_0000548801"/>
</dbReference>